<feature type="domain" description="Choice-of-anchor I" evidence="1">
    <location>
        <begin position="52"/>
        <end position="504"/>
    </location>
</feature>
<dbReference type="Pfam" id="PF22494">
    <property type="entry name" value="choice_anch_I"/>
    <property type="match status" value="1"/>
</dbReference>
<dbReference type="InterPro" id="IPR015943">
    <property type="entry name" value="WD40/YVTN_repeat-like_dom_sf"/>
</dbReference>
<comment type="caution">
    <text evidence="2">The sequence shown here is derived from an EMBL/GenBank/DDBJ whole genome shotgun (WGS) entry which is preliminary data.</text>
</comment>
<dbReference type="SUPFAM" id="SSF51004">
    <property type="entry name" value="C-terminal (heme d1) domain of cytochrome cd1-nitrite reductase"/>
    <property type="match status" value="1"/>
</dbReference>
<dbReference type="SUPFAM" id="SSF50969">
    <property type="entry name" value="YVTN repeat-like/Quinoprotein amine dehydrogenase"/>
    <property type="match status" value="1"/>
</dbReference>
<evidence type="ECO:0000313" key="2">
    <source>
        <dbReference type="EMBL" id="GAA4340143.1"/>
    </source>
</evidence>
<dbReference type="InterPro" id="IPR011044">
    <property type="entry name" value="Quino_amine_DH_bsu"/>
</dbReference>
<gene>
    <name evidence="2" type="ORF">GCM10023149_51320</name>
</gene>
<dbReference type="InterPro" id="IPR055188">
    <property type="entry name" value="Choice_anch_I"/>
</dbReference>
<evidence type="ECO:0000313" key="3">
    <source>
        <dbReference type="Proteomes" id="UP001500582"/>
    </source>
</evidence>
<dbReference type="PANTHER" id="PTHR46928">
    <property type="entry name" value="MESENCHYME-SPECIFIC CELL SURFACE GLYCOPROTEIN"/>
    <property type="match status" value="1"/>
</dbReference>
<dbReference type="Proteomes" id="UP001500582">
    <property type="component" value="Unassembled WGS sequence"/>
</dbReference>
<dbReference type="EMBL" id="BAABFT010000025">
    <property type="protein sequence ID" value="GAA4340143.1"/>
    <property type="molecule type" value="Genomic_DNA"/>
</dbReference>
<protein>
    <submittedName>
        <fullName evidence="2">Choice-of-anchor I family protein</fullName>
    </submittedName>
</protein>
<proteinExistence type="predicted"/>
<dbReference type="RefSeq" id="WP_345214089.1">
    <property type="nucleotide sequence ID" value="NZ_BAABFT010000025.1"/>
</dbReference>
<evidence type="ECO:0000259" key="1">
    <source>
        <dbReference type="Pfam" id="PF22494"/>
    </source>
</evidence>
<dbReference type="Gene3D" id="2.130.10.10">
    <property type="entry name" value="YVTN repeat-like/Quinoprotein amine dehydrogenase"/>
    <property type="match status" value="1"/>
</dbReference>
<sequence length="509" mass="54724">MKRYLLFLLVLVGLASCKKDKPATNPPTEEPEFFVNEDPATFAEVGTLNIGEAGAAEISAFDPATNRLFVVNNGGVNKIDVIDFKDPPKMTVIHSILMAPYGGAVNSVAVSNGKLAAAIESSDKQANGKVAVFKTDDYSEVKVINVGALPDMITFSPDGKYIMTANEGEPNTTYTNDPEGSISIISVADNYTVTTINFAAFASKEAELKAKGFRIFGLGNNFLKDIEPEYITISDDSKTAWVTLQENNAIAKVDIASKTITNIFPLGFKDYNVAGNEINVSDKDDNSMELAKWNVKGIYMPDAIAVTEANGIPYLFTANEGDAREYDAFAEVKRIKDIKLDATAFPDASNLQKEGKLGRLNITTTLGDTDNDGDFDALYSLGSRSFSVWNGNDGTQVFDSKNELDVKTIAATAYDDGRSDDKSVEPEGIAIGKIGNKKVAFVGMERADAVAVYDITDPTKPVYLQLLKTGDAPEGVLIIPAKNSPTKKSLLVVSSEGDGVLKVYAPNTI</sequence>
<dbReference type="InterPro" id="IPR011048">
    <property type="entry name" value="Haem_d1_sf"/>
</dbReference>
<organism evidence="2 3">
    <name type="scientific">Mucilaginibacter gynuensis</name>
    <dbReference type="NCBI Taxonomy" id="1302236"/>
    <lineage>
        <taxon>Bacteria</taxon>
        <taxon>Pseudomonadati</taxon>
        <taxon>Bacteroidota</taxon>
        <taxon>Sphingobacteriia</taxon>
        <taxon>Sphingobacteriales</taxon>
        <taxon>Sphingobacteriaceae</taxon>
        <taxon>Mucilaginibacter</taxon>
    </lineage>
</organism>
<dbReference type="PANTHER" id="PTHR46928:SF1">
    <property type="entry name" value="MESENCHYME-SPECIFIC CELL SURFACE GLYCOPROTEIN"/>
    <property type="match status" value="1"/>
</dbReference>
<dbReference type="NCBIfam" id="NF038117">
    <property type="entry name" value="choice_anch_I"/>
    <property type="match status" value="1"/>
</dbReference>
<keyword evidence="3" id="KW-1185">Reference proteome</keyword>
<reference evidence="3" key="1">
    <citation type="journal article" date="2019" name="Int. J. Syst. Evol. Microbiol.">
        <title>The Global Catalogue of Microorganisms (GCM) 10K type strain sequencing project: providing services to taxonomists for standard genome sequencing and annotation.</title>
        <authorList>
            <consortium name="The Broad Institute Genomics Platform"/>
            <consortium name="The Broad Institute Genome Sequencing Center for Infectious Disease"/>
            <person name="Wu L."/>
            <person name="Ma J."/>
        </authorList>
    </citation>
    <scope>NUCLEOTIDE SEQUENCE [LARGE SCALE GENOMIC DNA]</scope>
    <source>
        <strain evidence="3">JCM 17705</strain>
    </source>
</reference>
<dbReference type="PROSITE" id="PS51257">
    <property type="entry name" value="PROKAR_LIPOPROTEIN"/>
    <property type="match status" value="1"/>
</dbReference>
<name>A0ABP8HKE6_9SPHI</name>
<accession>A0ABP8HKE6</accession>
<dbReference type="InterPro" id="IPR052956">
    <property type="entry name" value="Mesenchyme-surface_protein"/>
</dbReference>